<keyword evidence="2" id="KW-0067">ATP-binding</keyword>
<evidence type="ECO:0000313" key="2">
    <source>
        <dbReference type="EMBL" id="MBD1434607.1"/>
    </source>
</evidence>
<gene>
    <name evidence="2" type="ORF">H8B06_17410</name>
</gene>
<name>A0ABR7YTK0_9SPHI</name>
<proteinExistence type="predicted"/>
<dbReference type="SUPFAM" id="SSF52540">
    <property type="entry name" value="P-loop containing nucleoside triphosphate hydrolases"/>
    <property type="match status" value="1"/>
</dbReference>
<reference evidence="2 3" key="1">
    <citation type="submission" date="2020-08" db="EMBL/GenBank/DDBJ databases">
        <title>Sphingobacterium sp. DN00404 isolated from aquaculture water.</title>
        <authorList>
            <person name="Zhang M."/>
        </authorList>
    </citation>
    <scope>NUCLEOTIDE SEQUENCE [LARGE SCALE GENOMIC DNA]</scope>
    <source>
        <strain evidence="2 3">DN00404</strain>
    </source>
</reference>
<dbReference type="EMBL" id="JACOIK010000013">
    <property type="protein sequence ID" value="MBD1434607.1"/>
    <property type="molecule type" value="Genomic_DNA"/>
</dbReference>
<protein>
    <submittedName>
        <fullName evidence="2">ATP-binding protein</fullName>
    </submittedName>
</protein>
<accession>A0ABR7YTK0</accession>
<feature type="coiled-coil region" evidence="1">
    <location>
        <begin position="594"/>
        <end position="621"/>
    </location>
</feature>
<dbReference type="RefSeq" id="WP_190995475.1">
    <property type="nucleotide sequence ID" value="NZ_JACOIK010000013.1"/>
</dbReference>
<dbReference type="InterPro" id="IPR027417">
    <property type="entry name" value="P-loop_NTPase"/>
</dbReference>
<dbReference type="GO" id="GO:0005524">
    <property type="term" value="F:ATP binding"/>
    <property type="evidence" value="ECO:0007669"/>
    <property type="project" value="UniProtKB-KW"/>
</dbReference>
<organism evidence="2 3">
    <name type="scientific">Sphingobacterium micropteri</name>
    <dbReference type="NCBI Taxonomy" id="2763501"/>
    <lineage>
        <taxon>Bacteria</taxon>
        <taxon>Pseudomonadati</taxon>
        <taxon>Bacteroidota</taxon>
        <taxon>Sphingobacteriia</taxon>
        <taxon>Sphingobacteriales</taxon>
        <taxon>Sphingobacteriaceae</taxon>
        <taxon>Sphingobacterium</taxon>
    </lineage>
</organism>
<keyword evidence="3" id="KW-1185">Reference proteome</keyword>
<dbReference type="PANTHER" id="PTHR43581">
    <property type="entry name" value="ATP/GTP PHOSPHATASE"/>
    <property type="match status" value="1"/>
</dbReference>
<comment type="caution">
    <text evidence="2">The sequence shown here is derived from an EMBL/GenBank/DDBJ whole genome shotgun (WGS) entry which is preliminary data.</text>
</comment>
<dbReference type="PANTHER" id="PTHR43581:SF4">
    <property type="entry name" value="ATP_GTP PHOSPHATASE"/>
    <property type="match status" value="1"/>
</dbReference>
<evidence type="ECO:0000313" key="3">
    <source>
        <dbReference type="Proteomes" id="UP000602759"/>
    </source>
</evidence>
<dbReference type="Proteomes" id="UP000602759">
    <property type="component" value="Unassembled WGS sequence"/>
</dbReference>
<evidence type="ECO:0000256" key="1">
    <source>
        <dbReference type="SAM" id="Coils"/>
    </source>
</evidence>
<sequence length="622" mass="72277">MQIHFIWVNQYKSLRGKAINLSEQYIFKWQDSGQSGQDLPVLTITENPGYLPGFFGKDNVEGVSAVIGKNGAGKSTVLDYIKSHLPEGLEANVEYDVIAYSFIENGQQRCYILLPNGLDIKVVDEGKHFEPMIYGEGTRNEKFRWTGELSRAEYIYYSYFLDYNQKFENWKGQRNLSTGNLLQAERVRVMEENRDGQIQMHLLSETSDLESFARTEMARTIEFLNSEFAEDLPFDKPEELFITINHDDRLYFMSGNSEHPDVVELLEKLEALPKAKDVVERFMDNMAFALLINYLINERKYTINNFYRHPINFSATDSVKAFVEGYFATMSNAYIEAKGQQVQVTDLHKLAKSVSTFFEIFDEGFKSQLMFPYQESGNTLVLPLNDKTDAIFRTISSSYLKVKGISSFFDFSWRSLSSGEQSFLTMVSRFYHVRHYEHNGLSKELVILIDEGDAGYHPEWQRVFFMNTLDFLSKLFNGYQLQLIFAANTPFLTSDLPKANVLFIEQSEDRTSFFHSKDNDRVETFGANIHQLYGDSFYMDGVMIGAFAKRKIDEIIRYLGDGRTKRPNDDYKRTIELIGEPLLRRKLQQMWLEKFGLTEELDMLERKVKEIKRKLSQSKKRL</sequence>
<keyword evidence="2" id="KW-0547">Nucleotide-binding</keyword>
<dbReference type="Gene3D" id="3.40.50.300">
    <property type="entry name" value="P-loop containing nucleotide triphosphate hydrolases"/>
    <property type="match status" value="1"/>
</dbReference>
<keyword evidence="1" id="KW-0175">Coiled coil</keyword>
<dbReference type="InterPro" id="IPR051396">
    <property type="entry name" value="Bact_Antivir_Def_Nuclease"/>
</dbReference>